<dbReference type="Gene3D" id="1.10.287.130">
    <property type="match status" value="1"/>
</dbReference>
<dbReference type="EMBL" id="JMCB01000004">
    <property type="protein sequence ID" value="KFE69580.1"/>
    <property type="molecule type" value="Genomic_DNA"/>
</dbReference>
<gene>
    <name evidence="14" type="ORF">DB31_6555</name>
</gene>
<evidence type="ECO:0000259" key="12">
    <source>
        <dbReference type="PROSITE" id="PS50112"/>
    </source>
</evidence>
<dbReference type="RefSeq" id="WP_044186903.1">
    <property type="nucleotide sequence ID" value="NZ_JMCB01000004.1"/>
</dbReference>
<dbReference type="GO" id="GO:0016020">
    <property type="term" value="C:membrane"/>
    <property type="evidence" value="ECO:0007669"/>
    <property type="project" value="UniProtKB-SubCell"/>
</dbReference>
<dbReference type="SMART" id="SM00387">
    <property type="entry name" value="HATPase_c"/>
    <property type="match status" value="1"/>
</dbReference>
<feature type="transmembrane region" description="Helical" evidence="10">
    <location>
        <begin position="42"/>
        <end position="61"/>
    </location>
</feature>
<keyword evidence="10" id="KW-0812">Transmembrane</keyword>
<dbReference type="PRINTS" id="PR00344">
    <property type="entry name" value="BCTRLSENSOR"/>
</dbReference>
<keyword evidence="10" id="KW-0472">Membrane</keyword>
<dbReference type="InterPro" id="IPR035965">
    <property type="entry name" value="PAS-like_dom_sf"/>
</dbReference>
<dbReference type="EC" id="2.7.13.3" evidence="3"/>
<dbReference type="SUPFAM" id="SSF55874">
    <property type="entry name" value="ATPase domain of HSP90 chaperone/DNA topoisomerase II/histidine kinase"/>
    <property type="match status" value="1"/>
</dbReference>
<evidence type="ECO:0000256" key="1">
    <source>
        <dbReference type="ARBA" id="ARBA00000085"/>
    </source>
</evidence>
<dbReference type="PROSITE" id="PS50885">
    <property type="entry name" value="HAMP"/>
    <property type="match status" value="1"/>
</dbReference>
<keyword evidence="7" id="KW-0418">Kinase</keyword>
<comment type="subcellular location">
    <subcellularLocation>
        <location evidence="2">Membrane</location>
    </subcellularLocation>
</comment>
<feature type="domain" description="PAS" evidence="12">
    <location>
        <begin position="121"/>
        <end position="177"/>
    </location>
</feature>
<dbReference type="PANTHER" id="PTHR43065">
    <property type="entry name" value="SENSOR HISTIDINE KINASE"/>
    <property type="match status" value="1"/>
</dbReference>
<dbReference type="InterPro" id="IPR000014">
    <property type="entry name" value="PAS"/>
</dbReference>
<comment type="caution">
    <text evidence="14">The sequence shown here is derived from an EMBL/GenBank/DDBJ whole genome shotgun (WGS) entry which is preliminary data.</text>
</comment>
<dbReference type="Gene3D" id="6.10.340.10">
    <property type="match status" value="1"/>
</dbReference>
<dbReference type="InterPro" id="IPR036890">
    <property type="entry name" value="HATPase_C_sf"/>
</dbReference>
<dbReference type="GO" id="GO:0000155">
    <property type="term" value="F:phosphorelay sensor kinase activity"/>
    <property type="evidence" value="ECO:0007669"/>
    <property type="project" value="InterPro"/>
</dbReference>
<keyword evidence="9" id="KW-0902">Two-component regulatory system</keyword>
<feature type="transmembrane region" description="Helical" evidence="10">
    <location>
        <begin position="12"/>
        <end position="36"/>
    </location>
</feature>
<name>A0A085WPG7_9BACT</name>
<evidence type="ECO:0000256" key="9">
    <source>
        <dbReference type="ARBA" id="ARBA00023012"/>
    </source>
</evidence>
<protein>
    <recommendedName>
        <fullName evidence="3">histidine kinase</fullName>
        <ecNumber evidence="3">2.7.13.3</ecNumber>
    </recommendedName>
</protein>
<dbReference type="PROSITE" id="PS50109">
    <property type="entry name" value="HIS_KIN"/>
    <property type="match status" value="1"/>
</dbReference>
<comment type="catalytic activity">
    <reaction evidence="1">
        <text>ATP + protein L-histidine = ADP + protein N-phospho-L-histidine.</text>
        <dbReference type="EC" id="2.7.13.3"/>
    </reaction>
</comment>
<feature type="domain" description="HAMP" evidence="13">
    <location>
        <begin position="63"/>
        <end position="116"/>
    </location>
</feature>
<evidence type="ECO:0000313" key="14">
    <source>
        <dbReference type="EMBL" id="KFE69580.1"/>
    </source>
</evidence>
<dbReference type="STRING" id="394096.DB31_6555"/>
<dbReference type="InterPro" id="IPR036097">
    <property type="entry name" value="HisK_dim/P_sf"/>
</dbReference>
<evidence type="ECO:0000256" key="6">
    <source>
        <dbReference type="ARBA" id="ARBA00022741"/>
    </source>
</evidence>
<keyword evidence="5" id="KW-0808">Transferase</keyword>
<evidence type="ECO:0000256" key="5">
    <source>
        <dbReference type="ARBA" id="ARBA00022679"/>
    </source>
</evidence>
<sequence length="449" mass="48940">MKRSRRSLPFDLRIFLLALLAGLPGSIATLALLWTQDVSAKVQWTVSVLVVAVHLGAAIAVRERITRPLQTVANLLAALREGDYSVRGRGARPDDPLGEVLLEVNALGDTLKEQRLGALEAGALLTQVMEEIDVSVLTFDAAGTLKLVNRAGERLLGLPRAHLVNKGARILGLVELLEGPVPRRLTRSFAVEGGPYELRRGTFRQGGLPHQLVVVADLRVALREEEREAWRRMVRVLSHEINNSLTPIQSIAGALRDALVQGPRPSDWDEDAKSGLGIIERRSESLARFLSAYAKLAKLPPPKLVPLELEGWVRRVAALETRLPVEVRPGPGLTVSADGDQLEQLLINLLRNAVDAAKEKQGRVWVSWTRPTVDAVELWVEDEGPGLADTANLFVPFFTTKPQGSGIGLVLSRQIAEAHGGTLRLENRPEGAGCRARLRLPLQGPGLAR</sequence>
<feature type="domain" description="Histidine kinase" evidence="11">
    <location>
        <begin position="236"/>
        <end position="444"/>
    </location>
</feature>
<dbReference type="GO" id="GO:0005524">
    <property type="term" value="F:ATP binding"/>
    <property type="evidence" value="ECO:0007669"/>
    <property type="project" value="UniProtKB-KW"/>
</dbReference>
<evidence type="ECO:0000256" key="10">
    <source>
        <dbReference type="SAM" id="Phobius"/>
    </source>
</evidence>
<dbReference type="Proteomes" id="UP000028725">
    <property type="component" value="Unassembled WGS sequence"/>
</dbReference>
<evidence type="ECO:0000256" key="3">
    <source>
        <dbReference type="ARBA" id="ARBA00012438"/>
    </source>
</evidence>
<accession>A0A085WPG7</accession>
<dbReference type="PROSITE" id="PS50112">
    <property type="entry name" value="PAS"/>
    <property type="match status" value="1"/>
</dbReference>
<dbReference type="InterPro" id="IPR003660">
    <property type="entry name" value="HAMP_dom"/>
</dbReference>
<evidence type="ECO:0000256" key="7">
    <source>
        <dbReference type="ARBA" id="ARBA00022777"/>
    </source>
</evidence>
<dbReference type="PANTHER" id="PTHR43065:SF10">
    <property type="entry name" value="PEROXIDE STRESS-ACTIVATED HISTIDINE KINASE MAK3"/>
    <property type="match status" value="1"/>
</dbReference>
<evidence type="ECO:0000313" key="15">
    <source>
        <dbReference type="Proteomes" id="UP000028725"/>
    </source>
</evidence>
<dbReference type="Gene3D" id="3.30.565.10">
    <property type="entry name" value="Histidine kinase-like ATPase, C-terminal domain"/>
    <property type="match status" value="1"/>
</dbReference>
<organism evidence="14 15">
    <name type="scientific">Hyalangium minutum</name>
    <dbReference type="NCBI Taxonomy" id="394096"/>
    <lineage>
        <taxon>Bacteria</taxon>
        <taxon>Pseudomonadati</taxon>
        <taxon>Myxococcota</taxon>
        <taxon>Myxococcia</taxon>
        <taxon>Myxococcales</taxon>
        <taxon>Cystobacterineae</taxon>
        <taxon>Archangiaceae</taxon>
        <taxon>Hyalangium</taxon>
    </lineage>
</organism>
<keyword evidence="4" id="KW-0597">Phosphoprotein</keyword>
<dbReference type="AlphaFoldDB" id="A0A085WPG7"/>
<reference evidence="14 15" key="1">
    <citation type="submission" date="2014-04" db="EMBL/GenBank/DDBJ databases">
        <title>Genome assembly of Hyalangium minutum DSM 14724.</title>
        <authorList>
            <person name="Sharma G."/>
            <person name="Subramanian S."/>
        </authorList>
    </citation>
    <scope>NUCLEOTIDE SEQUENCE [LARGE SCALE GENOMIC DNA]</scope>
    <source>
        <strain evidence="14 15">DSM 14724</strain>
    </source>
</reference>
<proteinExistence type="predicted"/>
<dbReference type="InterPro" id="IPR003594">
    <property type="entry name" value="HATPase_dom"/>
</dbReference>
<evidence type="ECO:0000259" key="11">
    <source>
        <dbReference type="PROSITE" id="PS50109"/>
    </source>
</evidence>
<evidence type="ECO:0000256" key="4">
    <source>
        <dbReference type="ARBA" id="ARBA00022553"/>
    </source>
</evidence>
<evidence type="ECO:0000256" key="2">
    <source>
        <dbReference type="ARBA" id="ARBA00004370"/>
    </source>
</evidence>
<dbReference type="InterPro" id="IPR004358">
    <property type="entry name" value="Sig_transdc_His_kin-like_C"/>
</dbReference>
<dbReference type="SUPFAM" id="SSF55785">
    <property type="entry name" value="PYP-like sensor domain (PAS domain)"/>
    <property type="match status" value="1"/>
</dbReference>
<keyword evidence="15" id="KW-1185">Reference proteome</keyword>
<keyword evidence="6" id="KW-0547">Nucleotide-binding</keyword>
<evidence type="ECO:0000256" key="8">
    <source>
        <dbReference type="ARBA" id="ARBA00022840"/>
    </source>
</evidence>
<dbReference type="SUPFAM" id="SSF47384">
    <property type="entry name" value="Homodimeric domain of signal transducing histidine kinase"/>
    <property type="match status" value="1"/>
</dbReference>
<keyword evidence="10" id="KW-1133">Transmembrane helix</keyword>
<dbReference type="InterPro" id="IPR005467">
    <property type="entry name" value="His_kinase_dom"/>
</dbReference>
<dbReference type="Pfam" id="PF02518">
    <property type="entry name" value="HATPase_c"/>
    <property type="match status" value="1"/>
</dbReference>
<evidence type="ECO:0000259" key="13">
    <source>
        <dbReference type="PROSITE" id="PS50885"/>
    </source>
</evidence>
<keyword evidence="8" id="KW-0067">ATP-binding</keyword>
<dbReference type="PATRIC" id="fig|394096.3.peg.2655"/>